<dbReference type="Pfam" id="PF14076">
    <property type="entry name" value="DUF4258"/>
    <property type="match status" value="1"/>
</dbReference>
<dbReference type="AlphaFoldDB" id="A0A644WGS6"/>
<gene>
    <name evidence="1" type="ORF">SDC9_49344</name>
</gene>
<evidence type="ECO:0000313" key="1">
    <source>
        <dbReference type="EMBL" id="MPM03085.1"/>
    </source>
</evidence>
<protein>
    <recommendedName>
        <fullName evidence="2">DUF4258 domain-containing protein</fullName>
    </recommendedName>
</protein>
<dbReference type="InterPro" id="IPR025354">
    <property type="entry name" value="DUF4258"/>
</dbReference>
<organism evidence="1">
    <name type="scientific">bioreactor metagenome</name>
    <dbReference type="NCBI Taxonomy" id="1076179"/>
    <lineage>
        <taxon>unclassified sequences</taxon>
        <taxon>metagenomes</taxon>
        <taxon>ecological metagenomes</taxon>
    </lineage>
</organism>
<evidence type="ECO:0008006" key="2">
    <source>
        <dbReference type="Google" id="ProtNLM"/>
    </source>
</evidence>
<reference evidence="1" key="1">
    <citation type="submission" date="2019-08" db="EMBL/GenBank/DDBJ databases">
        <authorList>
            <person name="Kucharzyk K."/>
            <person name="Murdoch R.W."/>
            <person name="Higgins S."/>
            <person name="Loffler F."/>
        </authorList>
    </citation>
    <scope>NUCLEOTIDE SEQUENCE</scope>
</reference>
<name>A0A644WGS6_9ZZZZ</name>
<accession>A0A644WGS6</accession>
<comment type="caution">
    <text evidence="1">The sequence shown here is derived from an EMBL/GenBank/DDBJ whole genome shotgun (WGS) entry which is preliminary data.</text>
</comment>
<sequence>MQRKLYTMESTCFATRCLQRGIKTADIENCILSGEIIEEYPDDYPYCSYLILGLTIKNQFLLDVC</sequence>
<proteinExistence type="predicted"/>
<dbReference type="EMBL" id="VSSQ01000923">
    <property type="protein sequence ID" value="MPM03085.1"/>
    <property type="molecule type" value="Genomic_DNA"/>
</dbReference>